<dbReference type="GO" id="GO:0046487">
    <property type="term" value="P:glyoxylate metabolic process"/>
    <property type="evidence" value="ECO:0007669"/>
    <property type="project" value="TreeGrafter"/>
</dbReference>
<dbReference type="RefSeq" id="WP_085837012.1">
    <property type="nucleotide sequence ID" value="NZ_FWFS01000008.1"/>
</dbReference>
<dbReference type="InterPro" id="IPR050417">
    <property type="entry name" value="Sugar_Epim/Isomerase"/>
</dbReference>
<dbReference type="AlphaFoldDB" id="A0A1Y5SZR5"/>
<dbReference type="GO" id="GO:0008903">
    <property type="term" value="F:hydroxypyruvate isomerase activity"/>
    <property type="evidence" value="ECO:0007669"/>
    <property type="project" value="UniProtKB-EC"/>
</dbReference>
<evidence type="ECO:0000256" key="2">
    <source>
        <dbReference type="PIRNR" id="PIRNR006241"/>
    </source>
</evidence>
<evidence type="ECO:0000313" key="6">
    <source>
        <dbReference type="Proteomes" id="UP000193862"/>
    </source>
</evidence>
<sequence>MKIAANLSFLFRELPFIERFADAKAAGFDAVEVLFPYAQNAADIARQLHDLSLEMVMLNSPPPNYAGGMRGFAALPEAEARFAQDIRRVLRYARVLGAHHIHIMAGNARGAQARDCFVRNLVLACASAPQQSFVIEPVTPIEQPDYFLDSLDLAADIIAEVAAPNLGLLFDTYHIHHLTGDVPAAWTKHSAIIRHVQIASAARSEPDTGAFDAAGFCAMVASSGYTGWISAEYTPRTRTIDGLSWLKARG</sequence>
<accession>A0A1Y5SZR5</accession>
<feature type="active site" description="Proton donor/acceptor" evidence="3">
    <location>
        <position position="136"/>
    </location>
</feature>
<gene>
    <name evidence="5" type="primary">ygbM</name>
    <name evidence="5" type="ORF">AQS8620_02292</name>
</gene>
<dbReference type="InterPro" id="IPR013022">
    <property type="entry name" value="Xyl_isomerase-like_TIM-brl"/>
</dbReference>
<dbReference type="Gene3D" id="3.20.20.150">
    <property type="entry name" value="Divalent-metal-dependent TIM barrel enzymes"/>
    <property type="match status" value="1"/>
</dbReference>
<dbReference type="SUPFAM" id="SSF51658">
    <property type="entry name" value="Xylose isomerase-like"/>
    <property type="match status" value="1"/>
</dbReference>
<dbReference type="Pfam" id="PF01261">
    <property type="entry name" value="AP_endonuc_2"/>
    <property type="match status" value="1"/>
</dbReference>
<evidence type="ECO:0000256" key="3">
    <source>
        <dbReference type="PIRSR" id="PIRSR006241-50"/>
    </source>
</evidence>
<dbReference type="EC" id="5.3.1.22" evidence="5"/>
<keyword evidence="6" id="KW-1185">Reference proteome</keyword>
<evidence type="ECO:0000313" key="5">
    <source>
        <dbReference type="EMBL" id="SLN52370.1"/>
    </source>
</evidence>
<keyword evidence="1 2" id="KW-0413">Isomerase</keyword>
<protein>
    <submittedName>
        <fullName evidence="5">Putative hydroxypyruvate isomerase YgbM</fullName>
        <ecNumber evidence="5">5.3.1.22</ecNumber>
    </submittedName>
</protein>
<dbReference type="InterPro" id="IPR036237">
    <property type="entry name" value="Xyl_isomerase-like_sf"/>
</dbReference>
<reference evidence="5 6" key="1">
    <citation type="submission" date="2017-03" db="EMBL/GenBank/DDBJ databases">
        <authorList>
            <person name="Afonso C.L."/>
            <person name="Miller P.J."/>
            <person name="Scott M.A."/>
            <person name="Spackman E."/>
            <person name="Goraichik I."/>
            <person name="Dimitrov K.M."/>
            <person name="Suarez D.L."/>
            <person name="Swayne D.E."/>
        </authorList>
    </citation>
    <scope>NUCLEOTIDE SEQUENCE [LARGE SCALE GENOMIC DNA]</scope>
    <source>
        <strain evidence="5 6">CECT 8620</strain>
    </source>
</reference>
<dbReference type="EMBL" id="FWFS01000008">
    <property type="protein sequence ID" value="SLN52370.1"/>
    <property type="molecule type" value="Genomic_DNA"/>
</dbReference>
<dbReference type="PANTHER" id="PTHR43489">
    <property type="entry name" value="ISOMERASE"/>
    <property type="match status" value="1"/>
</dbReference>
<proteinExistence type="inferred from homology"/>
<dbReference type="PIRSF" id="PIRSF006241">
    <property type="entry name" value="HyI"/>
    <property type="match status" value="1"/>
</dbReference>
<dbReference type="PANTHER" id="PTHR43489:SF6">
    <property type="entry name" value="HYDROXYPYRUVATE ISOMERASE-RELATED"/>
    <property type="match status" value="1"/>
</dbReference>
<comment type="similarity">
    <text evidence="2">Belongs to the hyi family.</text>
</comment>
<feature type="active site" description="Proton donor/acceptor" evidence="3">
    <location>
        <position position="232"/>
    </location>
</feature>
<dbReference type="OrthoDB" id="9786584at2"/>
<evidence type="ECO:0000256" key="1">
    <source>
        <dbReference type="ARBA" id="ARBA00023235"/>
    </source>
</evidence>
<organism evidence="5 6">
    <name type="scientific">Aquimixticola soesokkakensis</name>
    <dbReference type="NCBI Taxonomy" id="1519096"/>
    <lineage>
        <taxon>Bacteria</taxon>
        <taxon>Pseudomonadati</taxon>
        <taxon>Pseudomonadota</taxon>
        <taxon>Alphaproteobacteria</taxon>
        <taxon>Rhodobacterales</taxon>
        <taxon>Paracoccaceae</taxon>
        <taxon>Aquimixticola</taxon>
    </lineage>
</organism>
<keyword evidence="5" id="KW-0670">Pyruvate</keyword>
<evidence type="ECO:0000259" key="4">
    <source>
        <dbReference type="Pfam" id="PF01261"/>
    </source>
</evidence>
<dbReference type="Proteomes" id="UP000193862">
    <property type="component" value="Unassembled WGS sequence"/>
</dbReference>
<feature type="domain" description="Xylose isomerase-like TIM barrel" evidence="4">
    <location>
        <begin position="20"/>
        <end position="248"/>
    </location>
</feature>
<name>A0A1Y5SZR5_9RHOB</name>
<dbReference type="InterPro" id="IPR026040">
    <property type="entry name" value="HyI-like"/>
</dbReference>